<evidence type="ECO:0008006" key="3">
    <source>
        <dbReference type="Google" id="ProtNLM"/>
    </source>
</evidence>
<sequence length="157" mass="18494">MLVLDSVPKELPTSLFHLKHVSLKEMRLVDDGLRFLFALMKCSPNLEKVSLELNYDWCYKMKICSGIFEEYSDVSLEHLKELDIVWFWNLKPEMDFLKFVLARSPKLKKVCLLFMADSVEEELEMQRVLLRAPRASPVEIDLKWMGQRPPKCLFPDL</sequence>
<reference evidence="1 2" key="1">
    <citation type="submission" date="2024-04" db="EMBL/GenBank/DDBJ databases">
        <title>The reference genome of an endangered Asteraceae, Deinandra increscens subsp. villosa, native to the Central Coast of California.</title>
        <authorList>
            <person name="Guilliams M."/>
            <person name="Hasenstab-Lehman K."/>
            <person name="Meyer R."/>
            <person name="Mcevoy S."/>
        </authorList>
    </citation>
    <scope>NUCLEOTIDE SEQUENCE [LARGE SCALE GENOMIC DNA]</scope>
    <source>
        <tissue evidence="1">Leaf</tissue>
    </source>
</reference>
<gene>
    <name evidence="1" type="ORF">SSX86_002456</name>
</gene>
<evidence type="ECO:0000313" key="2">
    <source>
        <dbReference type="Proteomes" id="UP001408789"/>
    </source>
</evidence>
<proteinExistence type="predicted"/>
<dbReference type="EMBL" id="JBCNJP010000006">
    <property type="protein sequence ID" value="KAK9078399.1"/>
    <property type="molecule type" value="Genomic_DNA"/>
</dbReference>
<dbReference type="SUPFAM" id="SSF52047">
    <property type="entry name" value="RNI-like"/>
    <property type="match status" value="1"/>
</dbReference>
<keyword evidence="2" id="KW-1185">Reference proteome</keyword>
<dbReference type="Gene3D" id="3.80.10.10">
    <property type="entry name" value="Ribonuclease Inhibitor"/>
    <property type="match status" value="1"/>
</dbReference>
<name>A0AAP0DWF8_9ASTR</name>
<dbReference type="InterPro" id="IPR032675">
    <property type="entry name" value="LRR_dom_sf"/>
</dbReference>
<accession>A0AAP0DWF8</accession>
<protein>
    <recommendedName>
        <fullName evidence="3">FBD domain-containing protein</fullName>
    </recommendedName>
</protein>
<dbReference type="Proteomes" id="UP001408789">
    <property type="component" value="Unassembled WGS sequence"/>
</dbReference>
<comment type="caution">
    <text evidence="1">The sequence shown here is derived from an EMBL/GenBank/DDBJ whole genome shotgun (WGS) entry which is preliminary data.</text>
</comment>
<organism evidence="1 2">
    <name type="scientific">Deinandra increscens subsp. villosa</name>
    <dbReference type="NCBI Taxonomy" id="3103831"/>
    <lineage>
        <taxon>Eukaryota</taxon>
        <taxon>Viridiplantae</taxon>
        <taxon>Streptophyta</taxon>
        <taxon>Embryophyta</taxon>
        <taxon>Tracheophyta</taxon>
        <taxon>Spermatophyta</taxon>
        <taxon>Magnoliopsida</taxon>
        <taxon>eudicotyledons</taxon>
        <taxon>Gunneridae</taxon>
        <taxon>Pentapetalae</taxon>
        <taxon>asterids</taxon>
        <taxon>campanulids</taxon>
        <taxon>Asterales</taxon>
        <taxon>Asteraceae</taxon>
        <taxon>Asteroideae</taxon>
        <taxon>Heliantheae alliance</taxon>
        <taxon>Madieae</taxon>
        <taxon>Madiinae</taxon>
        <taxon>Deinandra</taxon>
    </lineage>
</organism>
<dbReference type="AlphaFoldDB" id="A0AAP0DWF8"/>
<evidence type="ECO:0000313" key="1">
    <source>
        <dbReference type="EMBL" id="KAK9078399.1"/>
    </source>
</evidence>